<sequence>MTDRQTEILIMTDLYFNINEEQINLVKDIANKAAVTVVPNKNATDEMIARAEIIFGSPKPSKLILAQNLKWLQLPSAGADRYVNKNLYFNRNVILTNSSGVYGIPIAEHVFAMILSFNRNLPEYTLQKNEKKWHIISETREFYGSTLGVIGLGDIGHEVAKRAKAWGAKVLAVKKNISNKPDYVDELYTTENLDEVLKQSDYIVLTLPSTEKTRGIISEDRLKMMKPNAFLVNVGRGDLIDQEALVKALNNNWIAGAGLDVMTPEPLPQDSPLWELSNVLITQHSSGLSKVNDVRRLKIFIENLKRYLNNEKLLNTVDFNEGY</sequence>
<dbReference type="SUPFAM" id="SSF51735">
    <property type="entry name" value="NAD(P)-binding Rossmann-fold domains"/>
    <property type="match status" value="1"/>
</dbReference>
<dbReference type="SUPFAM" id="SSF52283">
    <property type="entry name" value="Formate/glycerate dehydrogenase catalytic domain-like"/>
    <property type="match status" value="1"/>
</dbReference>
<dbReference type="Pfam" id="PF02826">
    <property type="entry name" value="2-Hacid_dh_C"/>
    <property type="match status" value="1"/>
</dbReference>
<dbReference type="EMBL" id="CVTD020000008">
    <property type="protein sequence ID" value="CRZ33628.1"/>
    <property type="molecule type" value="Genomic_DNA"/>
</dbReference>
<evidence type="ECO:0000313" key="4">
    <source>
        <dbReference type="EMBL" id="CRZ33628.1"/>
    </source>
</evidence>
<gene>
    <name evidence="4" type="ORF">HHT355_0422</name>
</gene>
<evidence type="ECO:0000256" key="2">
    <source>
        <dbReference type="ARBA" id="ARBA00023027"/>
    </source>
</evidence>
<dbReference type="Gene3D" id="3.40.50.720">
    <property type="entry name" value="NAD(P)-binding Rossmann-like Domain"/>
    <property type="match status" value="2"/>
</dbReference>
<name>A0A0H5STL2_HERHM</name>
<dbReference type="CDD" id="cd05300">
    <property type="entry name" value="2-Hacid_dh_1"/>
    <property type="match status" value="1"/>
</dbReference>
<dbReference type="InterPro" id="IPR029753">
    <property type="entry name" value="D-isomer_DH_CS"/>
</dbReference>
<evidence type="ECO:0000259" key="3">
    <source>
        <dbReference type="Pfam" id="PF02826"/>
    </source>
</evidence>
<proteinExistence type="predicted"/>
<keyword evidence="1" id="KW-0560">Oxidoreductase</keyword>
<protein>
    <recommendedName>
        <fullName evidence="3">D-isomer specific 2-hydroxyacid dehydrogenase NAD-binding domain-containing protein</fullName>
    </recommendedName>
</protein>
<evidence type="ECO:0000256" key="1">
    <source>
        <dbReference type="ARBA" id="ARBA00023002"/>
    </source>
</evidence>
<dbReference type="AlphaFoldDB" id="A0A0H5STL2"/>
<keyword evidence="5" id="KW-1185">Reference proteome</keyword>
<dbReference type="OrthoDB" id="9805416at2"/>
<dbReference type="GO" id="GO:0016616">
    <property type="term" value="F:oxidoreductase activity, acting on the CH-OH group of donors, NAD or NADP as acceptor"/>
    <property type="evidence" value="ECO:0007669"/>
    <property type="project" value="UniProtKB-ARBA"/>
</dbReference>
<dbReference type="FunFam" id="3.40.50.720:FF:000363">
    <property type="entry name" value="D-isomer specific 2-hydroxyacid dehydrogenase"/>
    <property type="match status" value="1"/>
</dbReference>
<dbReference type="Proteomes" id="UP000236497">
    <property type="component" value="Unassembled WGS sequence"/>
</dbReference>
<dbReference type="PANTHER" id="PTHR43333:SF1">
    <property type="entry name" value="D-ISOMER SPECIFIC 2-HYDROXYACID DEHYDROGENASE NAD-BINDING DOMAIN-CONTAINING PROTEIN"/>
    <property type="match status" value="1"/>
</dbReference>
<dbReference type="PANTHER" id="PTHR43333">
    <property type="entry name" value="2-HACID_DH_C DOMAIN-CONTAINING PROTEIN"/>
    <property type="match status" value="1"/>
</dbReference>
<feature type="domain" description="D-isomer specific 2-hydroxyacid dehydrogenase NAD-binding" evidence="3">
    <location>
        <begin position="111"/>
        <end position="285"/>
    </location>
</feature>
<dbReference type="GO" id="GO:0051287">
    <property type="term" value="F:NAD binding"/>
    <property type="evidence" value="ECO:0007669"/>
    <property type="project" value="InterPro"/>
</dbReference>
<reference evidence="4 5" key="1">
    <citation type="submission" date="2015-06" db="EMBL/GenBank/DDBJ databases">
        <authorList>
            <person name="Wibberg Daniel"/>
        </authorList>
    </citation>
    <scope>NUCLEOTIDE SEQUENCE [LARGE SCALE GENOMIC DNA]</scope>
    <source>
        <strain evidence="4 5">T3/55T</strain>
    </source>
</reference>
<keyword evidence="2" id="KW-0520">NAD</keyword>
<dbReference type="InterPro" id="IPR036291">
    <property type="entry name" value="NAD(P)-bd_dom_sf"/>
</dbReference>
<organism evidence="4 5">
    <name type="scientific">Herbinix hemicellulosilytica</name>
    <dbReference type="NCBI Taxonomy" id="1564487"/>
    <lineage>
        <taxon>Bacteria</taxon>
        <taxon>Bacillati</taxon>
        <taxon>Bacillota</taxon>
        <taxon>Clostridia</taxon>
        <taxon>Lachnospirales</taxon>
        <taxon>Lachnospiraceae</taxon>
        <taxon>Herbinix</taxon>
    </lineage>
</organism>
<evidence type="ECO:0000313" key="5">
    <source>
        <dbReference type="Proteomes" id="UP000236497"/>
    </source>
</evidence>
<dbReference type="InterPro" id="IPR006140">
    <property type="entry name" value="D-isomer_DH_NAD-bd"/>
</dbReference>
<accession>A0A0H5STL2</accession>
<dbReference type="RefSeq" id="WP_103201796.1">
    <property type="nucleotide sequence ID" value="NZ_CVTD020000008.1"/>
</dbReference>
<dbReference type="PROSITE" id="PS00671">
    <property type="entry name" value="D_2_HYDROXYACID_DH_3"/>
    <property type="match status" value="1"/>
</dbReference>